<dbReference type="AlphaFoldDB" id="A0A975WF60"/>
<proteinExistence type="predicted"/>
<dbReference type="EMBL" id="FNYY01000032">
    <property type="protein sequence ID" value="SEK10250.1"/>
    <property type="molecule type" value="Genomic_DNA"/>
</dbReference>
<evidence type="ECO:0000313" key="1">
    <source>
        <dbReference type="EMBL" id="SEK10250.1"/>
    </source>
</evidence>
<gene>
    <name evidence="1" type="ORF">SAMN04487940_13225</name>
</gene>
<accession>A0A975WF60</accession>
<dbReference type="GeneID" id="80821035"/>
<evidence type="ECO:0000313" key="2">
    <source>
        <dbReference type="Proteomes" id="UP000182932"/>
    </source>
</evidence>
<name>A0A975WF60_9RHOB</name>
<dbReference type="RefSeq" id="WP_074840139.1">
    <property type="nucleotide sequence ID" value="NZ_FNYY01000032.1"/>
</dbReference>
<dbReference type="Proteomes" id="UP000182932">
    <property type="component" value="Unassembled WGS sequence"/>
</dbReference>
<sequence>MTFDLLHDLPDYAPEQMSADAVFTRATQDVLLASLGDIEGLRRPAAPVALWLKHSLGNAWYDSYSRLITVLSHHGPWIDRTRMKELDPVSRAQVSEVLATFFQQEHLFSMVYGDVGFESHEVIESVHFASFSMFWISGSFDDLEEHWEGKDRREDFEIPHHALLKICARSIANEKDACLQRMEIRRGLRLVQGFGVLGQGDFVL</sequence>
<comment type="caution">
    <text evidence="1">The sequence shown here is derived from an EMBL/GenBank/DDBJ whole genome shotgun (WGS) entry which is preliminary data.</text>
</comment>
<protein>
    <submittedName>
        <fullName evidence="1">Uncharacterized protein</fullName>
    </submittedName>
</protein>
<organism evidence="1 2">
    <name type="scientific">Marinovum algicola</name>
    <dbReference type="NCBI Taxonomy" id="42444"/>
    <lineage>
        <taxon>Bacteria</taxon>
        <taxon>Pseudomonadati</taxon>
        <taxon>Pseudomonadota</taxon>
        <taxon>Alphaproteobacteria</taxon>
        <taxon>Rhodobacterales</taxon>
        <taxon>Roseobacteraceae</taxon>
        <taxon>Marinovum</taxon>
    </lineage>
</organism>
<reference evidence="1 2" key="1">
    <citation type="submission" date="2016-10" db="EMBL/GenBank/DDBJ databases">
        <authorList>
            <person name="Varghese N."/>
            <person name="Submissions S."/>
        </authorList>
    </citation>
    <scope>NUCLEOTIDE SEQUENCE [LARGE SCALE GENOMIC DNA]</scope>
    <source>
        <strain evidence="1 2">FF3</strain>
    </source>
</reference>
<keyword evidence="2" id="KW-1185">Reference proteome</keyword>